<reference evidence="3" key="1">
    <citation type="submission" date="2016-11" db="EMBL/GenBank/DDBJ databases">
        <title>Complete Genome Sequence of alachlor-degrading Sphingomonas sp. strain JJ-A5.</title>
        <authorList>
            <person name="Lee H."/>
            <person name="Ka J.-O."/>
        </authorList>
    </citation>
    <scope>NUCLEOTIDE SEQUENCE [LARGE SCALE GENOMIC DNA]</scope>
    <source>
        <strain evidence="3">JJ-A5</strain>
    </source>
</reference>
<sequence>MTDERALKLARKVAKPYLIRIVAPMKLDEAHLDAGGYDDTNAVQIALAAIKLTTQLAAEMAVKHAQHRKSAQTDALKRRQRQEARDHESMAIEAMHISGNLRAFNHLPNDGGENV</sequence>
<keyword evidence="3" id="KW-1185">Reference proteome</keyword>
<feature type="region of interest" description="Disordered" evidence="1">
    <location>
        <begin position="66"/>
        <end position="88"/>
    </location>
</feature>
<gene>
    <name evidence="2" type="ORF">BSL82_03610</name>
</gene>
<evidence type="ECO:0000256" key="1">
    <source>
        <dbReference type="SAM" id="MobiDB-lite"/>
    </source>
</evidence>
<proteinExistence type="predicted"/>
<name>A0A1L3ZSA4_9SPHN</name>
<dbReference type="EMBL" id="CP018221">
    <property type="protein sequence ID" value="API58504.1"/>
    <property type="molecule type" value="Genomic_DNA"/>
</dbReference>
<protein>
    <submittedName>
        <fullName evidence="2">Uncharacterized protein</fullName>
    </submittedName>
</protein>
<dbReference type="STRING" id="1921510.BSL82_03610"/>
<evidence type="ECO:0000313" key="3">
    <source>
        <dbReference type="Proteomes" id="UP000182063"/>
    </source>
</evidence>
<dbReference type="AlphaFoldDB" id="A0A1L3ZSA4"/>
<evidence type="ECO:0000313" key="2">
    <source>
        <dbReference type="EMBL" id="API58504.1"/>
    </source>
</evidence>
<accession>A0A1L3ZSA4</accession>
<dbReference type="Proteomes" id="UP000182063">
    <property type="component" value="Chromosome"/>
</dbReference>
<dbReference type="KEGG" id="sphj:BSL82_03610"/>
<feature type="compositionally biased region" description="Basic and acidic residues" evidence="1">
    <location>
        <begin position="75"/>
        <end position="88"/>
    </location>
</feature>
<organism evidence="2 3">
    <name type="scientific">Tardibacter chloracetimidivorans</name>
    <dbReference type="NCBI Taxonomy" id="1921510"/>
    <lineage>
        <taxon>Bacteria</taxon>
        <taxon>Pseudomonadati</taxon>
        <taxon>Pseudomonadota</taxon>
        <taxon>Alphaproteobacteria</taxon>
        <taxon>Sphingomonadales</taxon>
        <taxon>Sphingomonadaceae</taxon>
        <taxon>Tardibacter</taxon>
    </lineage>
</organism>